<protein>
    <submittedName>
        <fullName evidence="9">Nicotinamide mononucleotide transporter</fullName>
    </submittedName>
</protein>
<dbReference type="RefSeq" id="WP_095680798.1">
    <property type="nucleotide sequence ID" value="NZ_CP016768.2"/>
</dbReference>
<feature type="transmembrane region" description="Helical" evidence="8">
    <location>
        <begin position="85"/>
        <end position="105"/>
    </location>
</feature>
<dbReference type="PANTHER" id="PTHR36122">
    <property type="entry name" value="NICOTINAMIDE RIBOSIDE TRANSPORTER PNUC"/>
    <property type="match status" value="1"/>
</dbReference>
<evidence type="ECO:0000256" key="2">
    <source>
        <dbReference type="ARBA" id="ARBA00006669"/>
    </source>
</evidence>
<dbReference type="KEGG" id="abam:B1s21122_03955"/>
<reference evidence="10" key="1">
    <citation type="submission" date="2016-10" db="EMBL/GenBank/DDBJ databases">
        <title>High microdiversification within the ubiquitous acI lineage of Actinobacteria.</title>
        <authorList>
            <person name="Neuenschwander S.M."/>
            <person name="Salcher M."/>
            <person name="Ghai R."/>
            <person name="Pernthaler J."/>
        </authorList>
    </citation>
    <scope>NUCLEOTIDE SEQUENCE [LARGE SCALE GENOMIC DNA]</scope>
</reference>
<evidence type="ECO:0000313" key="10">
    <source>
        <dbReference type="Proteomes" id="UP000217153"/>
    </source>
</evidence>
<gene>
    <name evidence="9" type="ORF">B1s21122_03955</name>
</gene>
<dbReference type="OrthoDB" id="9791248at2"/>
<keyword evidence="7 8" id="KW-0472">Membrane</keyword>
<evidence type="ECO:0000256" key="5">
    <source>
        <dbReference type="ARBA" id="ARBA00022692"/>
    </source>
</evidence>
<accession>A0A249JY78</accession>
<evidence type="ECO:0000313" key="9">
    <source>
        <dbReference type="EMBL" id="ASY09488.1"/>
    </source>
</evidence>
<comment type="subcellular location">
    <subcellularLocation>
        <location evidence="1">Cell membrane</location>
        <topology evidence="1">Multi-pass membrane protein</topology>
    </subcellularLocation>
</comment>
<dbReference type="GO" id="GO:0034257">
    <property type="term" value="F:nicotinamide riboside transmembrane transporter activity"/>
    <property type="evidence" value="ECO:0007669"/>
    <property type="project" value="InterPro"/>
</dbReference>
<evidence type="ECO:0000256" key="4">
    <source>
        <dbReference type="ARBA" id="ARBA00022475"/>
    </source>
</evidence>
<dbReference type="Proteomes" id="UP000217153">
    <property type="component" value="Chromosome"/>
</dbReference>
<keyword evidence="3" id="KW-0813">Transport</keyword>
<evidence type="ECO:0000256" key="6">
    <source>
        <dbReference type="ARBA" id="ARBA00022989"/>
    </source>
</evidence>
<proteinExistence type="inferred from homology"/>
<keyword evidence="4" id="KW-1003">Cell membrane</keyword>
<keyword evidence="5 8" id="KW-0812">Transmembrane</keyword>
<evidence type="ECO:0000256" key="8">
    <source>
        <dbReference type="SAM" id="Phobius"/>
    </source>
</evidence>
<keyword evidence="6 8" id="KW-1133">Transmembrane helix</keyword>
<feature type="transmembrane region" description="Helical" evidence="8">
    <location>
        <begin position="150"/>
        <end position="171"/>
    </location>
</feature>
<feature type="transmembrane region" description="Helical" evidence="8">
    <location>
        <begin position="6"/>
        <end position="25"/>
    </location>
</feature>
<dbReference type="Pfam" id="PF04973">
    <property type="entry name" value="NMN_transporter"/>
    <property type="match status" value="1"/>
</dbReference>
<dbReference type="EMBL" id="CP016768">
    <property type="protein sequence ID" value="ASY09488.1"/>
    <property type="molecule type" value="Genomic_DNA"/>
</dbReference>
<dbReference type="NCBIfam" id="TIGR01528">
    <property type="entry name" value="NMN_trans_PnuC"/>
    <property type="match status" value="1"/>
</dbReference>
<name>A0A249JY78_9ACTN</name>
<organism evidence="9 10">
    <name type="scientific">Candidatus Nanopelagicus limnae</name>
    <dbReference type="NCBI Taxonomy" id="1884634"/>
    <lineage>
        <taxon>Bacteria</taxon>
        <taxon>Bacillati</taxon>
        <taxon>Actinomycetota</taxon>
        <taxon>Actinomycetes</taxon>
        <taxon>Candidatus Nanopelagicales</taxon>
        <taxon>Candidatus Nanopelagicaceae</taxon>
        <taxon>Candidatus Nanopelagicus</taxon>
    </lineage>
</organism>
<evidence type="ECO:0000256" key="7">
    <source>
        <dbReference type="ARBA" id="ARBA00023136"/>
    </source>
</evidence>
<dbReference type="GO" id="GO:0005886">
    <property type="term" value="C:plasma membrane"/>
    <property type="evidence" value="ECO:0007669"/>
    <property type="project" value="UniProtKB-SubCell"/>
</dbReference>
<dbReference type="InterPro" id="IPR006419">
    <property type="entry name" value="NMN_transpt_PnuC"/>
</dbReference>
<feature type="transmembrane region" description="Helical" evidence="8">
    <location>
        <begin position="46"/>
        <end position="65"/>
    </location>
</feature>
<evidence type="ECO:0000256" key="3">
    <source>
        <dbReference type="ARBA" id="ARBA00022448"/>
    </source>
</evidence>
<evidence type="ECO:0000256" key="1">
    <source>
        <dbReference type="ARBA" id="ARBA00004651"/>
    </source>
</evidence>
<sequence>MSILEFFAFITSLTGVILGVLGPRITWPWWGVSSLLYAILFFQSQYYASASLQFIFIAGGIWGWFGWGPKGVKPRKSHTKERISLVAILIVSSLAIWPLLINIGATSSAIESFGFVGSVIAQLLMIWQRYEAWPLWVIVDLAYTYQYFKGELYLTGFLYLIFTGIAIWGWVRWRQESEKFKID</sequence>
<dbReference type="AlphaFoldDB" id="A0A249JY78"/>
<dbReference type="PANTHER" id="PTHR36122:SF2">
    <property type="entry name" value="NICOTINAMIDE RIBOSIDE TRANSPORTER PNUC"/>
    <property type="match status" value="1"/>
</dbReference>
<keyword evidence="10" id="KW-1185">Reference proteome</keyword>
<comment type="similarity">
    <text evidence="2">Belongs to the nicotinamide ribonucleoside (NR) uptake permease (TC 4.B.1) family.</text>
</comment>